<evidence type="ECO:0000256" key="7">
    <source>
        <dbReference type="ARBA" id="ARBA00023004"/>
    </source>
</evidence>
<gene>
    <name evidence="10" type="ORF">SAMN05443529_13323</name>
</gene>
<dbReference type="Pfam" id="PF13450">
    <property type="entry name" value="NAD_binding_8"/>
    <property type="match status" value="1"/>
</dbReference>
<dbReference type="InterPro" id="IPR023753">
    <property type="entry name" value="FAD/NAD-binding_dom"/>
</dbReference>
<dbReference type="InterPro" id="IPR036188">
    <property type="entry name" value="FAD/NAD-bd_sf"/>
</dbReference>
<dbReference type="PANTHER" id="PTHR43498:SF1">
    <property type="entry name" value="COB--COM HETERODISULFIDE REDUCTASE IRON-SULFUR SUBUNIT A"/>
    <property type="match status" value="1"/>
</dbReference>
<keyword evidence="7" id="KW-0408">Iron</keyword>
<dbReference type="OrthoDB" id="10014at2"/>
<keyword evidence="3" id="KW-0004">4Fe-4S</keyword>
<comment type="cofactor">
    <cofactor evidence="1">
        <name>FAD</name>
        <dbReference type="ChEBI" id="CHEBI:57692"/>
    </cofactor>
</comment>
<keyword evidence="8" id="KW-0411">Iron-sulfur</keyword>
<dbReference type="SUPFAM" id="SSF51905">
    <property type="entry name" value="FAD/NAD(P)-binding domain"/>
    <property type="match status" value="1"/>
</dbReference>
<keyword evidence="11" id="KW-1185">Reference proteome</keyword>
<dbReference type="SUPFAM" id="SSF54862">
    <property type="entry name" value="4Fe-4S ferredoxins"/>
    <property type="match status" value="1"/>
</dbReference>
<dbReference type="PANTHER" id="PTHR43498">
    <property type="entry name" value="FERREDOXIN:COB-COM HETERODISULFIDE REDUCTASE SUBUNIT A"/>
    <property type="match status" value="1"/>
</dbReference>
<dbReference type="Pfam" id="PF07992">
    <property type="entry name" value="Pyr_redox_2"/>
    <property type="match status" value="1"/>
</dbReference>
<dbReference type="InterPro" id="IPR017896">
    <property type="entry name" value="4Fe4S_Fe-S-bd"/>
</dbReference>
<evidence type="ECO:0000256" key="8">
    <source>
        <dbReference type="ARBA" id="ARBA00023014"/>
    </source>
</evidence>
<dbReference type="AlphaFoldDB" id="A0A1G8JKJ2"/>
<evidence type="ECO:0000256" key="5">
    <source>
        <dbReference type="ARBA" id="ARBA00022827"/>
    </source>
</evidence>
<keyword evidence="4" id="KW-0479">Metal-binding</keyword>
<evidence type="ECO:0000256" key="2">
    <source>
        <dbReference type="ARBA" id="ARBA00006561"/>
    </source>
</evidence>
<dbReference type="InterPro" id="IPR017900">
    <property type="entry name" value="4Fe4S_Fe_S_CS"/>
</dbReference>
<dbReference type="PROSITE" id="PS51379">
    <property type="entry name" value="4FE4S_FER_2"/>
    <property type="match status" value="3"/>
</dbReference>
<sequence length="1010" mass="109927">MSQNKIGSVLIVGAGIAGIQAALDLAESGYLVHLVEESSAIGGTMPMLDKTFPTNDCSMCILSPKLVECGRHLNVRTYTNSQVVRTEGEAGNFKVIIKQKARYIDLEKCTGCGACAEACPVKVDDEFNQGLGKRKAAFKQYSQAFPNAYGIDEQNCLYQTRGKAKGKDICLKCVKACQAGAIDHHMEDKEFEVEVGSMILNPGFKIFDAASLDYYGYGKIKSVITSLEFERLLSASGPFDGHLVRPFDKKEPQKIAWIQCVGSRNAKIGNNYCSGVCCMYAIKEAVIAKEHSHIPVDTTIFYMDMRTPGKDFEKYYNNAKNQQGVNFIRSRVYEVTEAKDDSGDAVIRYSTEDGQILTDQFDLVVLSVGLEPGDSSKELAKLLDLKVNKYGFAELEPLSGVNTSKEGIFAAGAFSGPRDIPETVMQASAAAGSASALLAEERGTLVSEKEYPPEMDVAGDIIRTGVFICHCGVNIGSVVNVPSVVEYAKTLPTVAYATDKIYACSQDAQASIKALISEQKLNRIVVSSCSPRTHEPLFQETLKEAGLNAHLFDMANIRDQCSWVHMNQPEQATEKAKDLTKLAIVRASMQQQTQPIFMDMNHAAMVIGGGVAGMTSALSLADQGYEVHLVEKDSALGGVARRFSTGFRGEDMKAFVAELIEKVSNHANIKLHVGVGIKDVGGFLGNFTTTLENGEQIAHGVALLTIGGQEYKPNEYLYGQDERVMTQIEMDEAIYNHDPKVEGAKNFVFIQCVGSRTVENPYCSRTCCTKSVKLALKMKKKNPAANVFVLYRDMRTYSYFEEDYEEARRIGIIFVRYSENAKPVVSKEGDTLLVTVNDHVLDRPIEIETDVLCLAAAIKAPADGKKLSKWFKIPLNAEGFFLEAHMKLRPVDFSTDGVFMAGIAHSPKNMEEVIAQAKAAAGRAGVALSKDQVESAGLNAFVNKRKCTACGTCEAVCSAKAITVDQVNRVAVVNDALCKGCGACASSCRCGALSLRGCTNEQIVEMLNSL</sequence>
<feature type="domain" description="4Fe-4S ferredoxin-type" evidence="9">
    <location>
        <begin position="969"/>
        <end position="998"/>
    </location>
</feature>
<dbReference type="Proteomes" id="UP000198656">
    <property type="component" value="Unassembled WGS sequence"/>
</dbReference>
<reference evidence="11" key="1">
    <citation type="submission" date="2016-10" db="EMBL/GenBank/DDBJ databases">
        <authorList>
            <person name="Varghese N."/>
            <person name="Submissions S."/>
        </authorList>
    </citation>
    <scope>NUCLEOTIDE SEQUENCE [LARGE SCALE GENOMIC DNA]</scope>
    <source>
        <strain evidence="11">DSM 8344</strain>
    </source>
</reference>
<feature type="domain" description="4Fe-4S ferredoxin-type" evidence="9">
    <location>
        <begin position="100"/>
        <end position="130"/>
    </location>
</feature>
<dbReference type="InterPro" id="IPR039650">
    <property type="entry name" value="HdrA-like"/>
</dbReference>
<dbReference type="GO" id="GO:0051539">
    <property type="term" value="F:4 iron, 4 sulfur cluster binding"/>
    <property type="evidence" value="ECO:0007669"/>
    <property type="project" value="UniProtKB-KW"/>
</dbReference>
<name>A0A1G8JKJ2_9FIRM</name>
<dbReference type="Gene3D" id="3.30.70.20">
    <property type="match status" value="2"/>
</dbReference>
<dbReference type="GO" id="GO:0046872">
    <property type="term" value="F:metal ion binding"/>
    <property type="evidence" value="ECO:0007669"/>
    <property type="project" value="UniProtKB-KW"/>
</dbReference>
<feature type="domain" description="4Fe-4S ferredoxin-type" evidence="9">
    <location>
        <begin position="938"/>
        <end position="967"/>
    </location>
</feature>
<evidence type="ECO:0000256" key="3">
    <source>
        <dbReference type="ARBA" id="ARBA00022485"/>
    </source>
</evidence>
<dbReference type="SUPFAM" id="SSF51971">
    <property type="entry name" value="Nucleotide-binding domain"/>
    <property type="match status" value="1"/>
</dbReference>
<comment type="similarity">
    <text evidence="2">Belongs to the HdrA family.</text>
</comment>
<dbReference type="Pfam" id="PF00037">
    <property type="entry name" value="Fer4"/>
    <property type="match status" value="1"/>
</dbReference>
<evidence type="ECO:0000256" key="1">
    <source>
        <dbReference type="ARBA" id="ARBA00001974"/>
    </source>
</evidence>
<dbReference type="PROSITE" id="PS00198">
    <property type="entry name" value="4FE4S_FER_1"/>
    <property type="match status" value="1"/>
</dbReference>
<keyword evidence="5" id="KW-0285">Flavoprotein</keyword>
<dbReference type="STRING" id="1121419.SAMN05443529_13323"/>
<dbReference type="RefSeq" id="WP_092335468.1">
    <property type="nucleotide sequence ID" value="NZ_FNCP01000033.1"/>
</dbReference>
<protein>
    <submittedName>
        <fullName evidence="10">Heterodisulfide reductase subunit A</fullName>
    </submittedName>
</protein>
<dbReference type="Gene3D" id="3.50.50.60">
    <property type="entry name" value="FAD/NAD(P)-binding domain"/>
    <property type="match status" value="2"/>
</dbReference>
<dbReference type="EMBL" id="FNCP01000033">
    <property type="protein sequence ID" value="SDI31784.1"/>
    <property type="molecule type" value="Genomic_DNA"/>
</dbReference>
<accession>A0A1G8JKJ2</accession>
<evidence type="ECO:0000256" key="6">
    <source>
        <dbReference type="ARBA" id="ARBA00023002"/>
    </source>
</evidence>
<evidence type="ECO:0000313" key="11">
    <source>
        <dbReference type="Proteomes" id="UP000198656"/>
    </source>
</evidence>
<evidence type="ECO:0000313" key="10">
    <source>
        <dbReference type="EMBL" id="SDI31784.1"/>
    </source>
</evidence>
<organism evidence="10 11">
    <name type="scientific">Desulfosporosinus hippei DSM 8344</name>
    <dbReference type="NCBI Taxonomy" id="1121419"/>
    <lineage>
        <taxon>Bacteria</taxon>
        <taxon>Bacillati</taxon>
        <taxon>Bacillota</taxon>
        <taxon>Clostridia</taxon>
        <taxon>Eubacteriales</taxon>
        <taxon>Desulfitobacteriaceae</taxon>
        <taxon>Desulfosporosinus</taxon>
    </lineage>
</organism>
<dbReference type="PRINTS" id="PR00368">
    <property type="entry name" value="FADPNR"/>
</dbReference>
<dbReference type="Pfam" id="PF12831">
    <property type="entry name" value="FAD_oxidored"/>
    <property type="match status" value="1"/>
</dbReference>
<evidence type="ECO:0000256" key="4">
    <source>
        <dbReference type="ARBA" id="ARBA00022723"/>
    </source>
</evidence>
<proteinExistence type="inferred from homology"/>
<keyword evidence="6" id="KW-0560">Oxidoreductase</keyword>
<keyword evidence="5" id="KW-0274">FAD</keyword>
<dbReference type="Gene3D" id="3.40.50.720">
    <property type="entry name" value="NAD(P)-binding Rossmann-like Domain"/>
    <property type="match status" value="1"/>
</dbReference>
<dbReference type="GO" id="GO:0016491">
    <property type="term" value="F:oxidoreductase activity"/>
    <property type="evidence" value="ECO:0007669"/>
    <property type="project" value="UniProtKB-KW"/>
</dbReference>
<evidence type="ECO:0000259" key="9">
    <source>
        <dbReference type="PROSITE" id="PS51379"/>
    </source>
</evidence>